<dbReference type="Gene3D" id="1.10.1240.10">
    <property type="entry name" value="Methionine synthase domain"/>
    <property type="match status" value="1"/>
</dbReference>
<dbReference type="PROSITE" id="PS50974">
    <property type="entry name" value="ADOMET_ACTIVATION"/>
    <property type="match status" value="1"/>
</dbReference>
<dbReference type="FunFam" id="3.20.20.20:FF:000002">
    <property type="entry name" value="Methionine synthase"/>
    <property type="match status" value="1"/>
</dbReference>
<dbReference type="OrthoDB" id="9803687at2"/>
<evidence type="ECO:0000256" key="2">
    <source>
        <dbReference type="ARBA" id="ARBA00001947"/>
    </source>
</evidence>
<comment type="cofactor">
    <cofactor evidence="3 21 22">
        <name>methylcob(III)alamin</name>
        <dbReference type="ChEBI" id="CHEBI:28115"/>
    </cofactor>
</comment>
<dbReference type="Gene3D" id="3.20.20.20">
    <property type="entry name" value="Dihydropteroate synthase-like"/>
    <property type="match status" value="1"/>
</dbReference>
<dbReference type="GO" id="GO:0032259">
    <property type="term" value="P:methylation"/>
    <property type="evidence" value="ECO:0007669"/>
    <property type="project" value="UniProtKB-KW"/>
</dbReference>
<dbReference type="GO" id="GO:0046653">
    <property type="term" value="P:tetrahydrofolate metabolic process"/>
    <property type="evidence" value="ECO:0007669"/>
    <property type="project" value="TreeGrafter"/>
</dbReference>
<evidence type="ECO:0000256" key="13">
    <source>
        <dbReference type="ARBA" id="ARBA00022723"/>
    </source>
</evidence>
<evidence type="ECO:0000259" key="29">
    <source>
        <dbReference type="PROSITE" id="PS51337"/>
    </source>
</evidence>
<dbReference type="InterPro" id="IPR000489">
    <property type="entry name" value="Pterin-binding_dom"/>
</dbReference>
<keyword evidence="16 21" id="KW-0486">Methionine biosynthesis</keyword>
<keyword evidence="13 21" id="KW-0479">Metal-binding</keyword>
<evidence type="ECO:0000259" key="25">
    <source>
        <dbReference type="PROSITE" id="PS50970"/>
    </source>
</evidence>
<dbReference type="FunFam" id="1.10.1240.10:FF:000001">
    <property type="entry name" value="Methionine synthase"/>
    <property type="match status" value="1"/>
</dbReference>
<dbReference type="GO" id="GO:0005829">
    <property type="term" value="C:cytosol"/>
    <property type="evidence" value="ECO:0007669"/>
    <property type="project" value="TreeGrafter"/>
</dbReference>
<dbReference type="NCBIfam" id="TIGR02082">
    <property type="entry name" value="metH"/>
    <property type="match status" value="1"/>
</dbReference>
<evidence type="ECO:0000256" key="23">
    <source>
        <dbReference type="PIRSR" id="PIRSR000381-2"/>
    </source>
</evidence>
<dbReference type="PANTHER" id="PTHR45833">
    <property type="entry name" value="METHIONINE SYNTHASE"/>
    <property type="match status" value="1"/>
</dbReference>
<dbReference type="InterPro" id="IPR006158">
    <property type="entry name" value="Cobalamin-bd"/>
</dbReference>
<dbReference type="SUPFAM" id="SSF51717">
    <property type="entry name" value="Dihydropteroate synthetase-like"/>
    <property type="match status" value="1"/>
</dbReference>
<dbReference type="InterPro" id="IPR036594">
    <property type="entry name" value="Meth_synthase_dom"/>
</dbReference>
<evidence type="ECO:0000256" key="12">
    <source>
        <dbReference type="ARBA" id="ARBA00022691"/>
    </source>
</evidence>
<dbReference type="InterPro" id="IPR037010">
    <property type="entry name" value="VitB12-dep_Met_synth_activ_sf"/>
</dbReference>
<proteinExistence type="inferred from homology"/>
<dbReference type="PROSITE" id="PS50970">
    <property type="entry name" value="HCY"/>
    <property type="match status" value="1"/>
</dbReference>
<evidence type="ECO:0000259" key="26">
    <source>
        <dbReference type="PROSITE" id="PS50972"/>
    </source>
</evidence>
<evidence type="ECO:0000256" key="24">
    <source>
        <dbReference type="PROSITE-ProRule" id="PRU00333"/>
    </source>
</evidence>
<evidence type="ECO:0000256" key="8">
    <source>
        <dbReference type="ARBA" id="ARBA00022603"/>
    </source>
</evidence>
<dbReference type="FunFam" id="3.20.20.330:FF:000001">
    <property type="entry name" value="Methionine synthase"/>
    <property type="match status" value="1"/>
</dbReference>
<comment type="catalytic activity">
    <reaction evidence="1 21">
        <text>(6S)-5-methyl-5,6,7,8-tetrahydrofolate + L-homocysteine = (6S)-5,6,7,8-tetrahydrofolate + L-methionine</text>
        <dbReference type="Rhea" id="RHEA:11172"/>
        <dbReference type="ChEBI" id="CHEBI:18608"/>
        <dbReference type="ChEBI" id="CHEBI:57453"/>
        <dbReference type="ChEBI" id="CHEBI:57844"/>
        <dbReference type="ChEBI" id="CHEBI:58199"/>
        <dbReference type="EC" id="2.1.1.13"/>
    </reaction>
</comment>
<keyword evidence="17 21" id="KW-0170">Cobalt</keyword>
<accession>A0A0J8D992</accession>
<dbReference type="SMART" id="SM01018">
    <property type="entry name" value="B12-binding_2"/>
    <property type="match status" value="1"/>
</dbReference>
<keyword evidence="12 21" id="KW-0949">S-adenosyl-L-methionine</keyword>
<feature type="binding site" evidence="22 24">
    <location>
        <position position="305"/>
    </location>
    <ligand>
        <name>Zn(2+)</name>
        <dbReference type="ChEBI" id="CHEBI:29105"/>
    </ligand>
</feature>
<dbReference type="PANTHER" id="PTHR45833:SF1">
    <property type="entry name" value="METHIONINE SYNTHASE"/>
    <property type="match status" value="1"/>
</dbReference>
<evidence type="ECO:0000256" key="20">
    <source>
        <dbReference type="NCBIfam" id="TIGR02082"/>
    </source>
</evidence>
<dbReference type="UniPathway" id="UPA00051">
    <property type="reaction ID" value="UER00081"/>
</dbReference>
<sequence length="1200" mass="134292">MGFKERLKEKILVLDGAMGTAIQSYNLTEEDYRGEIFKDSKFELKGNNDLLVLTRPDVIKEIHTKYLEAGADIIETNSFNATRVSQFDYGTQDIIYKLNFEAAKLARSCADEITSRSPEKPRFVAGSVGPTNKTLSLSPDVENPGFRAISFDEMVDSYKEQMEGLIDGGVDVILIETIFDTLNARAAIFALNLINEERNIEVPIMISGTLTDKSGRTLSGQTLEAFIESIKNEYVISVGLNCSFGAKDLIPFIKKLSNEVPYYVSVYPNAGLPNRFGEYDEKPEVTAENLKELVDGQHLNIVGGCCGTTYEHINKIAELVDGKAPRVPKEKVLETRFAGLELVRVTKENNFLNIGERTNVAGSKKFARLIKEKNYDEALSIARDQVENGAQAIDINFDDGMLNSEEEMDIFLKLLASEPEISRVPVVIDSSKYSVILSGLKAIQGKSIVNSISLKNGEEEFIEYAKTIKRFGAAIVVMAFDETGQADTYERKIEVCSRAYNILVDKVNFPREDIIFDPNILAIATGMEEHNSYGIDFIRATKWIKENLPGAKISGGLSNLSFSFRGNNIIREAMHSVFLYHAIEAGMDMAILNPGMIQIYDEIDKDLLEKVEAVVLNTHPEASEELIEFAEKYKGEGEKIEENKLKWREASVNERLKHALVKGIVDFVEEDAIEARANFERSLDVIEGPLMDGMKAVGELFGEGKMFLPQVVKSARVMKRAVGALMPYIEEEKEKGSSNSGTIVIATVKGDVHDIGKNIVGVVLACNNFNVIDLGIMVHPEEIVKAAKENSADIVALSGLITPSLDEMGIVAEMMEKEGLDIPIMVGGATTSKVHTAVKLSPKYSGGVVHTLDASKAVEAAKFLADKNKRVDYLKNINEEYESISESYRKEDEKLLSFEEAKSNKLNIDWNEIDVKTPEFTGTQKIEVPINELREGIDWTFFFVEWGIKKSFPNVLEDERYKDEAKKLYDDANEMLDELEKNEKILPNGVYGIYNANSDNEDIIIFSNEKEVERFNTLRQQKVTNDGVNLSLADFVAPLSSGKKDFIGGFIVTAGRELDKIYDNYKAEGDEYKALMVKILSHRIAESFASYLHKTLQNKYWSFEVEGIRPAFGYPCLPDHSDKVKLFSLLDGENNTGVTLTDSFMMEPVSSVCGLYIVKDFARYFSVDSITKEQVEDVTKRKDVDIEFTKKMLANNYREK</sequence>
<comment type="pathway">
    <text evidence="4 21">Amino-acid biosynthesis; L-methionine biosynthesis via de novo pathway; L-methionine from L-homocysteine (MetH route): step 1/1.</text>
</comment>
<evidence type="ECO:0000256" key="4">
    <source>
        <dbReference type="ARBA" id="ARBA00005178"/>
    </source>
</evidence>
<evidence type="ECO:0000313" key="30">
    <source>
        <dbReference type="EMBL" id="KMT20904.1"/>
    </source>
</evidence>
<dbReference type="Gene3D" id="3.10.196.10">
    <property type="entry name" value="Vitamin B12-dependent methionine synthase, activation domain"/>
    <property type="match status" value="1"/>
</dbReference>
<comment type="caution">
    <text evidence="30">The sequence shown here is derived from an EMBL/GenBank/DDBJ whole genome shotgun (WGS) entry which is preliminary data.</text>
</comment>
<dbReference type="STRING" id="1121307.CLCY_1c01380"/>
<feature type="binding site" evidence="23">
    <location>
        <begin position="750"/>
        <end position="754"/>
    </location>
    <ligand>
        <name>methylcob(III)alamin</name>
        <dbReference type="ChEBI" id="CHEBI:28115"/>
    </ligand>
</feature>
<dbReference type="InterPro" id="IPR003726">
    <property type="entry name" value="HCY_dom"/>
</dbReference>
<dbReference type="Gene3D" id="3.40.50.280">
    <property type="entry name" value="Cobalamin-binding domain"/>
    <property type="match status" value="1"/>
</dbReference>
<keyword evidence="31" id="KW-1185">Reference proteome</keyword>
<dbReference type="Gene3D" id="3.20.20.330">
    <property type="entry name" value="Homocysteine-binding-like domain"/>
    <property type="match status" value="1"/>
</dbReference>
<dbReference type="RefSeq" id="WP_048571304.1">
    <property type="nucleotide sequence ID" value="NZ_LFVU01000028.1"/>
</dbReference>
<dbReference type="Pfam" id="PF02965">
    <property type="entry name" value="Met_synt_B12"/>
    <property type="match status" value="1"/>
</dbReference>
<feature type="binding site" evidence="23">
    <location>
        <position position="1109"/>
    </location>
    <ligand>
        <name>S-adenosyl-L-methionine</name>
        <dbReference type="ChEBI" id="CHEBI:59789"/>
    </ligand>
</feature>
<evidence type="ECO:0000256" key="9">
    <source>
        <dbReference type="ARBA" id="ARBA00022605"/>
    </source>
</evidence>
<dbReference type="GO" id="GO:0008705">
    <property type="term" value="F:methionine synthase activity"/>
    <property type="evidence" value="ECO:0007669"/>
    <property type="project" value="UniProtKB-UniRule"/>
</dbReference>
<evidence type="ECO:0000256" key="6">
    <source>
        <dbReference type="ARBA" id="ARBA00012032"/>
    </source>
</evidence>
<feature type="binding site" evidence="23">
    <location>
        <position position="798"/>
    </location>
    <ligand>
        <name>methylcob(III)alamin</name>
        <dbReference type="ChEBI" id="CHEBI:28115"/>
    </ligand>
</feature>
<keyword evidence="14" id="KW-0677">Repeat</keyword>
<evidence type="ECO:0000256" key="3">
    <source>
        <dbReference type="ARBA" id="ARBA00001956"/>
    </source>
</evidence>
<dbReference type="EMBL" id="LFVU01000028">
    <property type="protein sequence ID" value="KMT20904.1"/>
    <property type="molecule type" value="Genomic_DNA"/>
</dbReference>
<evidence type="ECO:0000256" key="21">
    <source>
        <dbReference type="PIRNR" id="PIRNR000381"/>
    </source>
</evidence>
<evidence type="ECO:0000256" key="15">
    <source>
        <dbReference type="ARBA" id="ARBA00022833"/>
    </source>
</evidence>
<protein>
    <recommendedName>
        <fullName evidence="7 20">Methionine synthase</fullName>
        <ecNumber evidence="6 20">2.1.1.13</ecNumber>
    </recommendedName>
    <alternativeName>
        <fullName evidence="19 21">5-methyltetrahydrofolate--homocysteine methyltransferase</fullName>
    </alternativeName>
</protein>
<evidence type="ECO:0000256" key="1">
    <source>
        <dbReference type="ARBA" id="ARBA00001700"/>
    </source>
</evidence>
<dbReference type="CDD" id="cd00740">
    <property type="entry name" value="MeTr"/>
    <property type="match status" value="1"/>
</dbReference>
<evidence type="ECO:0000256" key="14">
    <source>
        <dbReference type="ARBA" id="ARBA00022737"/>
    </source>
</evidence>
<evidence type="ECO:0000313" key="31">
    <source>
        <dbReference type="Proteomes" id="UP000036756"/>
    </source>
</evidence>
<dbReference type="InterPro" id="IPR033706">
    <property type="entry name" value="Met_synthase_B12-bd"/>
</dbReference>
<feature type="domain" description="B12-binding" evidence="28">
    <location>
        <begin position="740"/>
        <end position="875"/>
    </location>
</feature>
<comment type="function">
    <text evidence="18 21">Catalyzes the transfer of a methyl group from methyl-cobalamin to homocysteine, yielding enzyme-bound cob(I)alamin and methionine. Subsequently, remethylates the cofactor using methyltetrahydrofolate.</text>
</comment>
<dbReference type="Proteomes" id="UP000036756">
    <property type="component" value="Unassembled WGS sequence"/>
</dbReference>
<feature type="binding site" evidence="23">
    <location>
        <position position="854"/>
    </location>
    <ligand>
        <name>methylcob(III)alamin</name>
        <dbReference type="ChEBI" id="CHEBI:28115"/>
    </ligand>
</feature>
<dbReference type="Gene3D" id="1.10.288.10">
    <property type="entry name" value="Cobalamin-dependent Methionine Synthase, domain 2"/>
    <property type="match status" value="1"/>
</dbReference>
<dbReference type="PROSITE" id="PS50972">
    <property type="entry name" value="PTERIN_BINDING"/>
    <property type="match status" value="1"/>
</dbReference>
<dbReference type="InterPro" id="IPR011822">
    <property type="entry name" value="MetH"/>
</dbReference>
<evidence type="ECO:0000259" key="27">
    <source>
        <dbReference type="PROSITE" id="PS50974"/>
    </source>
</evidence>
<feature type="binding site" evidence="23">
    <location>
        <begin position="1164"/>
        <end position="1165"/>
    </location>
    <ligand>
        <name>S-adenosyl-L-methionine</name>
        <dbReference type="ChEBI" id="CHEBI:59789"/>
    </ligand>
</feature>
<name>A0A0J8D992_CLOCY</name>
<gene>
    <name evidence="30" type="primary">metH</name>
    <name evidence="30" type="ORF">CLCY_1c01380</name>
</gene>
<feature type="binding site" evidence="23">
    <location>
        <position position="687"/>
    </location>
    <ligand>
        <name>methylcob(III)alamin</name>
        <dbReference type="ChEBI" id="CHEBI:28115"/>
    </ligand>
</feature>
<keyword evidence="15 21" id="KW-0862">Zinc</keyword>
<evidence type="ECO:0000256" key="22">
    <source>
        <dbReference type="PIRSR" id="PIRSR000381-1"/>
    </source>
</evidence>
<dbReference type="EC" id="2.1.1.13" evidence="6 20"/>
<feature type="binding site" evidence="22 24">
    <location>
        <position position="242"/>
    </location>
    <ligand>
        <name>Zn(2+)</name>
        <dbReference type="ChEBI" id="CHEBI:29105"/>
    </ligand>
</feature>
<dbReference type="AlphaFoldDB" id="A0A0J8D992"/>
<feature type="domain" description="AdoMet activation" evidence="27">
    <location>
        <begin position="889"/>
        <end position="1200"/>
    </location>
</feature>
<dbReference type="Pfam" id="PF02607">
    <property type="entry name" value="B12-binding_2"/>
    <property type="match status" value="1"/>
</dbReference>
<organism evidence="30 31">
    <name type="scientific">Clostridium cylindrosporum DSM 605</name>
    <dbReference type="NCBI Taxonomy" id="1121307"/>
    <lineage>
        <taxon>Bacteria</taxon>
        <taxon>Bacillati</taxon>
        <taxon>Bacillota</taxon>
        <taxon>Clostridia</taxon>
        <taxon>Eubacteriales</taxon>
        <taxon>Clostridiaceae</taxon>
        <taxon>Clostridium</taxon>
    </lineage>
</organism>
<dbReference type="NCBIfam" id="NF007024">
    <property type="entry name" value="PRK09490.1"/>
    <property type="match status" value="1"/>
</dbReference>
<dbReference type="InterPro" id="IPR011005">
    <property type="entry name" value="Dihydropteroate_synth-like_sf"/>
</dbReference>
<dbReference type="PROSITE" id="PS51337">
    <property type="entry name" value="B12_BINDING_NTER"/>
    <property type="match status" value="1"/>
</dbReference>
<dbReference type="SUPFAM" id="SSF52242">
    <property type="entry name" value="Cobalamin (vitamin B12)-binding domain"/>
    <property type="match status" value="1"/>
</dbReference>
<feature type="domain" description="B12-binding N-terminal" evidence="29">
    <location>
        <begin position="643"/>
        <end position="737"/>
    </location>
</feature>
<dbReference type="InterPro" id="IPR050554">
    <property type="entry name" value="Met_Synthase/Corrinoid"/>
</dbReference>
<dbReference type="InterPro" id="IPR036589">
    <property type="entry name" value="HCY_dom_sf"/>
</dbReference>
<dbReference type="InterPro" id="IPR036724">
    <property type="entry name" value="Cobalamin-bd_sf"/>
</dbReference>
<evidence type="ECO:0000256" key="17">
    <source>
        <dbReference type="ARBA" id="ARBA00023285"/>
    </source>
</evidence>
<keyword evidence="8 21" id="KW-0489">Methyltransferase</keyword>
<dbReference type="PIRSF" id="PIRSF000381">
    <property type="entry name" value="MetH"/>
    <property type="match status" value="1"/>
</dbReference>
<feature type="binding site" description="axial binding residue" evidence="22">
    <location>
        <position position="753"/>
    </location>
    <ligand>
        <name>methylcob(III)alamin</name>
        <dbReference type="ChEBI" id="CHEBI:28115"/>
    </ligand>
    <ligandPart>
        <name>Co</name>
        <dbReference type="ChEBI" id="CHEBI:27638"/>
    </ligandPart>
</feature>
<feature type="binding site" evidence="23">
    <location>
        <position position="802"/>
    </location>
    <ligand>
        <name>methylcob(III)alamin</name>
        <dbReference type="ChEBI" id="CHEBI:28115"/>
    </ligand>
</feature>
<dbReference type="CDD" id="cd02069">
    <property type="entry name" value="methionine_synthase_B12_BD"/>
    <property type="match status" value="1"/>
</dbReference>
<dbReference type="Pfam" id="PF02574">
    <property type="entry name" value="S-methyl_trans"/>
    <property type="match status" value="1"/>
</dbReference>
<feature type="domain" description="Hcy-binding" evidence="25">
    <location>
        <begin position="1"/>
        <end position="320"/>
    </location>
</feature>
<dbReference type="InterPro" id="IPR004223">
    <property type="entry name" value="VitB12-dep_Met_synth_activ_dom"/>
</dbReference>
<feature type="domain" description="Pterin-binding" evidence="26">
    <location>
        <begin position="351"/>
        <end position="615"/>
    </location>
</feature>
<evidence type="ECO:0000256" key="7">
    <source>
        <dbReference type="ARBA" id="ARBA00013998"/>
    </source>
</evidence>
<dbReference type="SUPFAM" id="SSF56507">
    <property type="entry name" value="Methionine synthase activation domain-like"/>
    <property type="match status" value="1"/>
</dbReference>
<keyword evidence="10 21" id="KW-0846">Cobalamin</keyword>
<reference evidence="30 31" key="1">
    <citation type="submission" date="2015-06" db="EMBL/GenBank/DDBJ databases">
        <title>Draft genome sequence of the purine-degrading Clostridium cylindrosporum HC-1 (DSM 605).</title>
        <authorList>
            <person name="Poehlein A."/>
            <person name="Schiel-Bengelsdorf B."/>
            <person name="Bengelsdorf F."/>
            <person name="Daniel R."/>
            <person name="Duerre P."/>
        </authorList>
    </citation>
    <scope>NUCLEOTIDE SEQUENCE [LARGE SCALE GENOMIC DNA]</scope>
    <source>
        <strain evidence="30 31">DSM 605</strain>
    </source>
</reference>
<evidence type="ECO:0000256" key="11">
    <source>
        <dbReference type="ARBA" id="ARBA00022679"/>
    </source>
</evidence>
<evidence type="ECO:0000259" key="28">
    <source>
        <dbReference type="PROSITE" id="PS51332"/>
    </source>
</evidence>
<comment type="similarity">
    <text evidence="5">Belongs to the vitamin-B12 dependent methionine synthase family.</text>
</comment>
<keyword evidence="11 21" id="KW-0808">Transferase</keyword>
<comment type="cofactor">
    <cofactor evidence="2 21 24">
        <name>Zn(2+)</name>
        <dbReference type="ChEBI" id="CHEBI:29105"/>
    </cofactor>
</comment>
<feature type="binding site" evidence="22 24">
    <location>
        <position position="306"/>
    </location>
    <ligand>
        <name>Zn(2+)</name>
        <dbReference type="ChEBI" id="CHEBI:29105"/>
    </ligand>
</feature>
<evidence type="ECO:0000256" key="16">
    <source>
        <dbReference type="ARBA" id="ARBA00023167"/>
    </source>
</evidence>
<feature type="binding site" evidence="23">
    <location>
        <position position="938"/>
    </location>
    <ligand>
        <name>S-adenosyl-L-methionine</name>
        <dbReference type="ChEBI" id="CHEBI:59789"/>
    </ligand>
</feature>
<evidence type="ECO:0000256" key="10">
    <source>
        <dbReference type="ARBA" id="ARBA00022628"/>
    </source>
</evidence>
<evidence type="ECO:0000256" key="19">
    <source>
        <dbReference type="ARBA" id="ARBA00031040"/>
    </source>
</evidence>
<dbReference type="Pfam" id="PF02310">
    <property type="entry name" value="B12-binding"/>
    <property type="match status" value="1"/>
</dbReference>
<comment type="domain">
    <text evidence="21">Modular enzyme with four functionally distinct domains. The isolated Hcy-binding domain catalyzes methyl transfer from free methylcobalamin to homocysteine. The Hcy-binding domain in association with the pterin-binding domain catalyzes the methylation of cob(I)alamin by methyltetrahydrofolate and the methylation of homocysteine. The B12-binding domain binds the cofactor. The AdoMet activation domain binds S-adenosyl-L-methionine. Under aerobic conditions cob(I)alamin can be converted to inactive cob(II)alamin. Reductive methylation by S-adenosyl-L-methionine and flavodoxin regenerates methylcobalamin.</text>
</comment>
<evidence type="ECO:0000256" key="18">
    <source>
        <dbReference type="ARBA" id="ARBA00025552"/>
    </source>
</evidence>
<dbReference type="SUPFAM" id="SSF47644">
    <property type="entry name" value="Methionine synthase domain"/>
    <property type="match status" value="1"/>
</dbReference>
<evidence type="ECO:0000256" key="5">
    <source>
        <dbReference type="ARBA" id="ARBA00010398"/>
    </source>
</evidence>
<dbReference type="PROSITE" id="PS51332">
    <property type="entry name" value="B12_BINDING"/>
    <property type="match status" value="1"/>
</dbReference>
<dbReference type="InterPro" id="IPR003759">
    <property type="entry name" value="Cbl-bd_cap"/>
</dbReference>
<dbReference type="GO" id="GO:0050667">
    <property type="term" value="P:homocysteine metabolic process"/>
    <property type="evidence" value="ECO:0007669"/>
    <property type="project" value="TreeGrafter"/>
</dbReference>
<dbReference type="GO" id="GO:0008270">
    <property type="term" value="F:zinc ion binding"/>
    <property type="evidence" value="ECO:0007669"/>
    <property type="project" value="UniProtKB-UniRule"/>
</dbReference>
<keyword evidence="9 21" id="KW-0028">Amino-acid biosynthesis</keyword>
<dbReference type="GO" id="GO:0031419">
    <property type="term" value="F:cobalamin binding"/>
    <property type="evidence" value="ECO:0007669"/>
    <property type="project" value="UniProtKB-UniRule"/>
</dbReference>
<dbReference type="SUPFAM" id="SSF82282">
    <property type="entry name" value="Homocysteine S-methyltransferase"/>
    <property type="match status" value="1"/>
</dbReference>
<dbReference type="Pfam" id="PF00809">
    <property type="entry name" value="Pterin_bind"/>
    <property type="match status" value="1"/>
</dbReference>
<dbReference type="PATRIC" id="fig|1121307.3.peg.499"/>